<evidence type="ECO:0000256" key="4">
    <source>
        <dbReference type="ARBA" id="ARBA00022692"/>
    </source>
</evidence>
<dbReference type="InterPro" id="IPR002067">
    <property type="entry name" value="MCP"/>
</dbReference>
<dbReference type="GO" id="GO:0055085">
    <property type="term" value="P:transmembrane transport"/>
    <property type="evidence" value="ECO:0007669"/>
    <property type="project" value="InterPro"/>
</dbReference>
<keyword evidence="3 10" id="KW-0813">Transport</keyword>
<proteinExistence type="inferred from homology"/>
<evidence type="ECO:0000256" key="8">
    <source>
        <dbReference type="ARBA" id="ARBA00023136"/>
    </source>
</evidence>
<dbReference type="InterPro" id="IPR023395">
    <property type="entry name" value="MCP_dom_sf"/>
</dbReference>
<evidence type="ECO:0000256" key="3">
    <source>
        <dbReference type="ARBA" id="ARBA00022448"/>
    </source>
</evidence>
<keyword evidence="4 9" id="KW-0812">Transmembrane</keyword>
<dbReference type="InterPro" id="IPR018108">
    <property type="entry name" value="MCP_transmembrane"/>
</dbReference>
<dbReference type="PANTHER" id="PTHR24089">
    <property type="entry name" value="SOLUTE CARRIER FAMILY 25"/>
    <property type="match status" value="1"/>
</dbReference>
<dbReference type="Proteomes" id="UP001219518">
    <property type="component" value="Unassembled WGS sequence"/>
</dbReference>
<keyword evidence="12" id="KW-1185">Reference proteome</keyword>
<organism evidence="11 12">
    <name type="scientific">Frankliniella fusca</name>
    <dbReference type="NCBI Taxonomy" id="407009"/>
    <lineage>
        <taxon>Eukaryota</taxon>
        <taxon>Metazoa</taxon>
        <taxon>Ecdysozoa</taxon>
        <taxon>Arthropoda</taxon>
        <taxon>Hexapoda</taxon>
        <taxon>Insecta</taxon>
        <taxon>Pterygota</taxon>
        <taxon>Neoptera</taxon>
        <taxon>Paraneoptera</taxon>
        <taxon>Thysanoptera</taxon>
        <taxon>Terebrantia</taxon>
        <taxon>Thripoidea</taxon>
        <taxon>Thripidae</taxon>
        <taxon>Frankliniella</taxon>
    </lineage>
</organism>
<evidence type="ECO:0000313" key="12">
    <source>
        <dbReference type="Proteomes" id="UP001219518"/>
    </source>
</evidence>
<evidence type="ECO:0000256" key="1">
    <source>
        <dbReference type="ARBA" id="ARBA00004448"/>
    </source>
</evidence>
<dbReference type="Gene3D" id="1.50.40.10">
    <property type="entry name" value="Mitochondrial carrier domain"/>
    <property type="match status" value="1"/>
</dbReference>
<reference evidence="11" key="1">
    <citation type="submission" date="2021-07" db="EMBL/GenBank/DDBJ databases">
        <authorList>
            <person name="Catto M.A."/>
            <person name="Jacobson A."/>
            <person name="Kennedy G."/>
            <person name="Labadie P."/>
            <person name="Hunt B.G."/>
            <person name="Srinivasan R."/>
        </authorList>
    </citation>
    <scope>NUCLEOTIDE SEQUENCE</scope>
    <source>
        <strain evidence="11">PL_HMW_Pooled</strain>
        <tissue evidence="11">Head</tissue>
    </source>
</reference>
<dbReference type="SUPFAM" id="SSF103506">
    <property type="entry name" value="Mitochondrial carrier"/>
    <property type="match status" value="1"/>
</dbReference>
<evidence type="ECO:0000313" key="11">
    <source>
        <dbReference type="EMBL" id="KAK3915348.1"/>
    </source>
</evidence>
<dbReference type="AlphaFoldDB" id="A0AAE1LD84"/>
<dbReference type="PRINTS" id="PR00926">
    <property type="entry name" value="MITOCARRIER"/>
</dbReference>
<sequence>MCSKTTVAPLDRIKILFQAHNNHYKALGVWSGLNAIRKNEGFFALYKGNGAQMVRIFPYAAIQFTAFEQYKKTFKTFLGTDTVLGTFAVKFGAGACAGTTAVTATYPLDTVRARLAFQVKGEHKYTGIIHAFKTIYKTEGGLLALYRGFIPTVCGIFPYAGCSFYSFETLKNLCMVYLPSYTCEECAENTGGLVLILPAKLVCGGVAGAVAQIVSYPLDVTRRRMQLAMMNPETAKFAQSMLGTLAMTYKENGIVRGLYRGMSTNFYRAGPMFAVSFSTFELMKQVLGLDTGSS</sequence>
<keyword evidence="7" id="KW-0496">Mitochondrion</keyword>
<accession>A0AAE1LD84</accession>
<feature type="repeat" description="Solcar" evidence="9">
    <location>
        <begin position="199"/>
        <end position="286"/>
    </location>
</feature>
<evidence type="ECO:0000256" key="10">
    <source>
        <dbReference type="RuleBase" id="RU000488"/>
    </source>
</evidence>
<gene>
    <name evidence="11" type="ORF">KUF71_024624</name>
</gene>
<dbReference type="GO" id="GO:0005743">
    <property type="term" value="C:mitochondrial inner membrane"/>
    <property type="evidence" value="ECO:0007669"/>
    <property type="project" value="UniProtKB-SubCell"/>
</dbReference>
<keyword evidence="6" id="KW-0999">Mitochondrion inner membrane</keyword>
<dbReference type="PRINTS" id="PR00928">
    <property type="entry name" value="GRAVESDC"/>
</dbReference>
<evidence type="ECO:0000256" key="2">
    <source>
        <dbReference type="ARBA" id="ARBA00006375"/>
    </source>
</evidence>
<dbReference type="EMBL" id="JAHWGI010000424">
    <property type="protein sequence ID" value="KAK3915348.1"/>
    <property type="molecule type" value="Genomic_DNA"/>
</dbReference>
<dbReference type="Pfam" id="PF00153">
    <property type="entry name" value="Mito_carr"/>
    <property type="match status" value="3"/>
</dbReference>
<keyword evidence="8 9" id="KW-0472">Membrane</keyword>
<evidence type="ECO:0000256" key="9">
    <source>
        <dbReference type="PROSITE-ProRule" id="PRU00282"/>
    </source>
</evidence>
<evidence type="ECO:0000256" key="5">
    <source>
        <dbReference type="ARBA" id="ARBA00022737"/>
    </source>
</evidence>
<protein>
    <submittedName>
        <fullName evidence="11">Graves disease carrier protein</fullName>
    </submittedName>
</protein>
<comment type="caution">
    <text evidence="11">The sequence shown here is derived from an EMBL/GenBank/DDBJ whole genome shotgun (WGS) entry which is preliminary data.</text>
</comment>
<comment type="subcellular location">
    <subcellularLocation>
        <location evidence="1">Mitochondrion inner membrane</location>
        <topology evidence="1">Multi-pass membrane protein</topology>
    </subcellularLocation>
</comment>
<reference evidence="11" key="2">
    <citation type="journal article" date="2023" name="BMC Genomics">
        <title>Pest status, molecular evolution, and epigenetic factors derived from the genome assembly of Frankliniella fusca, a thysanopteran phytovirus vector.</title>
        <authorList>
            <person name="Catto M.A."/>
            <person name="Labadie P.E."/>
            <person name="Jacobson A.L."/>
            <person name="Kennedy G.G."/>
            <person name="Srinivasan R."/>
            <person name="Hunt B.G."/>
        </authorList>
    </citation>
    <scope>NUCLEOTIDE SEQUENCE</scope>
    <source>
        <strain evidence="11">PL_HMW_Pooled</strain>
    </source>
</reference>
<feature type="repeat" description="Solcar" evidence="9">
    <location>
        <begin position="85"/>
        <end position="173"/>
    </location>
</feature>
<keyword evidence="5" id="KW-0677">Repeat</keyword>
<feature type="repeat" description="Solcar" evidence="9">
    <location>
        <begin position="1"/>
        <end position="73"/>
    </location>
</feature>
<evidence type="ECO:0000256" key="6">
    <source>
        <dbReference type="ARBA" id="ARBA00022792"/>
    </source>
</evidence>
<evidence type="ECO:0000256" key="7">
    <source>
        <dbReference type="ARBA" id="ARBA00023128"/>
    </source>
</evidence>
<dbReference type="PROSITE" id="PS50920">
    <property type="entry name" value="SOLCAR"/>
    <property type="match status" value="3"/>
</dbReference>
<dbReference type="InterPro" id="IPR002167">
    <property type="entry name" value="GDC-like"/>
</dbReference>
<comment type="similarity">
    <text evidence="2 10">Belongs to the mitochondrial carrier (TC 2.A.29) family.</text>
</comment>
<name>A0AAE1LD84_9NEOP</name>